<sequence>MDWKLQFISQENLIKHVKATIDKYGEKLESFDIVRFNKNIIDPVKMIFDKTVYQSSWEEIIGNEIFRQRDKSNNNDIGYFHQRIFQYISGCHVPDNGTEGGWDVVFKKESGIDLPEGDKVGTIYVEMKNKHNTMNSSASGKTYIKMQNQLLNDDDCACFLVEAIAKKSQNIKWSTTVDGRSVSHRRIRRVSMDQFYALVTGQEDAFYQICMVLPSIISQVIAEGGDEVKVPHDSVYKELKKISAKVNQSDEDIAMALSIYLLGFSTYSGFSEVLGNMYSTNFEIKRIQEMYEFAKSEDIQ</sequence>
<name>A0A930H2Y4_9FIRM</name>
<comment type="caution">
    <text evidence="1">The sequence shown here is derived from an EMBL/GenBank/DDBJ whole genome shotgun (WGS) entry which is preliminary data.</text>
</comment>
<keyword evidence="1" id="KW-0540">Nuclease</keyword>
<dbReference type="EMBL" id="JABZRB010000025">
    <property type="protein sequence ID" value="MBF1304584.1"/>
    <property type="molecule type" value="Genomic_DNA"/>
</dbReference>
<organism evidence="1 2">
    <name type="scientific">Oribacterium sinus</name>
    <dbReference type="NCBI Taxonomy" id="237576"/>
    <lineage>
        <taxon>Bacteria</taxon>
        <taxon>Bacillati</taxon>
        <taxon>Bacillota</taxon>
        <taxon>Clostridia</taxon>
        <taxon>Lachnospirales</taxon>
        <taxon>Lachnospiraceae</taxon>
        <taxon>Oribacterium</taxon>
    </lineage>
</organism>
<dbReference type="GO" id="GO:0003677">
    <property type="term" value="F:DNA binding"/>
    <property type="evidence" value="ECO:0007669"/>
    <property type="project" value="InterPro"/>
</dbReference>
<evidence type="ECO:0000313" key="2">
    <source>
        <dbReference type="Proteomes" id="UP000780721"/>
    </source>
</evidence>
<dbReference type="AlphaFoldDB" id="A0A930H2Y4"/>
<dbReference type="InterPro" id="IPR019057">
    <property type="entry name" value="Restrct_endonuc_II_Eco47II"/>
</dbReference>
<evidence type="ECO:0000313" key="1">
    <source>
        <dbReference type="EMBL" id="MBF1304584.1"/>
    </source>
</evidence>
<reference evidence="1" key="1">
    <citation type="submission" date="2020-04" db="EMBL/GenBank/DDBJ databases">
        <title>Deep metagenomics examines the oral microbiome during advanced dental caries in children, revealing novel taxa and co-occurrences with host molecules.</title>
        <authorList>
            <person name="Baker J.L."/>
            <person name="Morton J.T."/>
            <person name="Dinis M."/>
            <person name="Alvarez R."/>
            <person name="Tran N.C."/>
            <person name="Knight R."/>
            <person name="Edlund A."/>
        </authorList>
    </citation>
    <scope>NUCLEOTIDE SEQUENCE</scope>
    <source>
        <strain evidence="1">JCVI_48_bin.5</strain>
    </source>
</reference>
<gene>
    <name evidence="1" type="ORF">HXM91_01705</name>
</gene>
<dbReference type="Proteomes" id="UP000780721">
    <property type="component" value="Unassembled WGS sequence"/>
</dbReference>
<keyword evidence="1" id="KW-0255">Endonuclease</keyword>
<proteinExistence type="predicted"/>
<dbReference type="RefSeq" id="WP_314329432.1">
    <property type="nucleotide sequence ID" value="NZ_CAUQUA010000015.1"/>
</dbReference>
<dbReference type="Pfam" id="PF09553">
    <property type="entry name" value="RE_Eco47II"/>
    <property type="match status" value="1"/>
</dbReference>
<dbReference type="GO" id="GO:0009036">
    <property type="term" value="F:type II site-specific deoxyribonuclease activity"/>
    <property type="evidence" value="ECO:0007669"/>
    <property type="project" value="InterPro"/>
</dbReference>
<protein>
    <submittedName>
        <fullName evidence="1">Eco47II family restriction endonuclease</fullName>
    </submittedName>
</protein>
<dbReference type="GO" id="GO:0009307">
    <property type="term" value="P:DNA restriction-modification system"/>
    <property type="evidence" value="ECO:0007669"/>
    <property type="project" value="InterPro"/>
</dbReference>
<keyword evidence="1" id="KW-0378">Hydrolase</keyword>
<accession>A0A930H2Y4</accession>